<organism evidence="1 2">
    <name type="scientific">Moorena producens 3L</name>
    <dbReference type="NCBI Taxonomy" id="489825"/>
    <lineage>
        <taxon>Bacteria</taxon>
        <taxon>Bacillati</taxon>
        <taxon>Cyanobacteriota</taxon>
        <taxon>Cyanophyceae</taxon>
        <taxon>Coleofasciculales</taxon>
        <taxon>Coleofasciculaceae</taxon>
        <taxon>Moorena</taxon>
    </lineage>
</organism>
<gene>
    <name evidence="1" type="ORF">LYNGBM3L_36590</name>
</gene>
<protein>
    <submittedName>
        <fullName evidence="1">Uncharacterized protein</fullName>
    </submittedName>
</protein>
<keyword evidence="2" id="KW-1185">Reference proteome</keyword>
<dbReference type="eggNOG" id="ENOG50332IK">
    <property type="taxonomic scope" value="Bacteria"/>
</dbReference>
<evidence type="ECO:0000313" key="1">
    <source>
        <dbReference type="EMBL" id="EGJ31580.1"/>
    </source>
</evidence>
<proteinExistence type="predicted"/>
<dbReference type="AlphaFoldDB" id="F4XUX7"/>
<accession>F4XUX7</accession>
<dbReference type="HOGENOM" id="CLU_1600843_0_0_3"/>
<dbReference type="EMBL" id="GL890935">
    <property type="protein sequence ID" value="EGJ31580.1"/>
    <property type="molecule type" value="Genomic_DNA"/>
</dbReference>
<evidence type="ECO:0000313" key="2">
    <source>
        <dbReference type="Proteomes" id="UP000003959"/>
    </source>
</evidence>
<dbReference type="Proteomes" id="UP000003959">
    <property type="component" value="Unassembled WGS sequence"/>
</dbReference>
<reference evidence="2" key="1">
    <citation type="journal article" date="2011" name="Proc. Natl. Acad. Sci. U.S.A.">
        <title>Genomic insights into the physiology and ecology of the marine filamentous cyanobacterium Lyngbya majuscula.</title>
        <authorList>
            <person name="Jones A.C."/>
            <person name="Monroe E.A."/>
            <person name="Podell S."/>
            <person name="Hess W.R."/>
            <person name="Klages S."/>
            <person name="Esquenazi E."/>
            <person name="Niessen S."/>
            <person name="Hoover H."/>
            <person name="Rothmann M."/>
            <person name="Lasken R.S."/>
            <person name="Yates J.R.III."/>
            <person name="Reinhardt R."/>
            <person name="Kube M."/>
            <person name="Burkart M.D."/>
            <person name="Allen E.E."/>
            <person name="Dorrestein P.C."/>
            <person name="Gerwick W.H."/>
            <person name="Gerwick L."/>
        </authorList>
    </citation>
    <scope>NUCLEOTIDE SEQUENCE [LARGE SCALE GENOMIC DNA]</scope>
    <source>
        <strain evidence="2">3L</strain>
    </source>
</reference>
<sequence length="166" mass="19609">MNNQQSQQQQFIEYIADQIFPISKRSETQKLCFLLRFSPENWQEENVDIARKMDEKLGGFNEQSINATLAEVLKKLKKQFGEEMNKNGVNWENKRGRPADDKQSPWRIAYGWLWDHKFPYWQMDGLWQTLIKKAASPSHWLRFTPDSIKGMVGPTRKKHEIVVDVP</sequence>
<name>F4XUX7_9CYAN</name>